<dbReference type="Proteomes" id="UP000282388">
    <property type="component" value="Unassembled WGS sequence"/>
</dbReference>
<reference evidence="1 2" key="1">
    <citation type="submission" date="2018-09" db="EMBL/GenBank/DDBJ databases">
        <title>The draft genome of Acinetobacter spp. strains.</title>
        <authorList>
            <person name="Qin J."/>
            <person name="Feng Y."/>
            <person name="Zong Z."/>
        </authorList>
    </citation>
    <scope>NUCLEOTIDE SEQUENCE [LARGE SCALE GENOMIC DNA]</scope>
    <source>
        <strain evidence="1 2">WCHAc060012</strain>
    </source>
</reference>
<dbReference type="RefSeq" id="WP_120401376.1">
    <property type="nucleotide sequence ID" value="NZ_RAXV01000003.1"/>
</dbReference>
<dbReference type="EMBL" id="RAXV01000003">
    <property type="protein sequence ID" value="RKG33717.1"/>
    <property type="molecule type" value="Genomic_DNA"/>
</dbReference>
<accession>A0A3A8EFL6</accession>
<proteinExistence type="predicted"/>
<gene>
    <name evidence="1" type="ORF">D7V32_02645</name>
</gene>
<dbReference type="OrthoDB" id="5918660at2"/>
<keyword evidence="2" id="KW-1185">Reference proteome</keyword>
<protein>
    <submittedName>
        <fullName evidence="1">Uncharacterized protein</fullName>
    </submittedName>
</protein>
<organism evidence="1 2">
    <name type="scientific">Acinetobacter tianfuensis</name>
    <dbReference type="NCBI Taxonomy" id="2419603"/>
    <lineage>
        <taxon>Bacteria</taxon>
        <taxon>Pseudomonadati</taxon>
        <taxon>Pseudomonadota</taxon>
        <taxon>Gammaproteobacteria</taxon>
        <taxon>Moraxellales</taxon>
        <taxon>Moraxellaceae</taxon>
        <taxon>Acinetobacter</taxon>
    </lineage>
</organism>
<name>A0A3A8EFL6_9GAMM</name>
<evidence type="ECO:0000313" key="1">
    <source>
        <dbReference type="EMBL" id="RKG33717.1"/>
    </source>
</evidence>
<comment type="caution">
    <text evidence="1">The sequence shown here is derived from an EMBL/GenBank/DDBJ whole genome shotgun (WGS) entry which is preliminary data.</text>
</comment>
<evidence type="ECO:0000313" key="2">
    <source>
        <dbReference type="Proteomes" id="UP000282388"/>
    </source>
</evidence>
<dbReference type="AlphaFoldDB" id="A0A3A8EFL6"/>
<sequence>MMNLLYGNSDFNDLLQECYLTQSSMLSGIEFLTKANIYDNKDGLFYSAFFNLSIGIERFLKIALVSEYMYTNNFQKPDAKFLEKKGHNLIKLFNSCAEIGSKYDIPIAPLDIEHKAYGLFNFLSSYANKTRYQNLNKLTNKYQEYDNHPIHSWAELSEDYLRVYINSEKIETELLKHYNKYPNATGYTHYLDFSGQPLMLLDLLMYQYIVQRSKPYILNDLIQTLKPIYQILDKISINCNNGSNADLNSLVKLPYYGELFPFFYANLQMFKRTKKWINRY</sequence>